<accession>A0A1I0SCJ1</accession>
<name>A0A1I0SCJ1_9BACT</name>
<reference evidence="2" key="1">
    <citation type="submission" date="2016-10" db="EMBL/GenBank/DDBJ databases">
        <authorList>
            <person name="Varghese N."/>
            <person name="Submissions S."/>
        </authorList>
    </citation>
    <scope>NUCLEOTIDE SEQUENCE [LARGE SCALE GENOMIC DNA]</scope>
    <source>
        <strain evidence="2">DSM 3695</strain>
    </source>
</reference>
<gene>
    <name evidence="1" type="ORF">SAMN04488122_5524</name>
</gene>
<proteinExistence type="predicted"/>
<organism evidence="1 2">
    <name type="scientific">Chitinophaga arvensicola</name>
    <dbReference type="NCBI Taxonomy" id="29529"/>
    <lineage>
        <taxon>Bacteria</taxon>
        <taxon>Pseudomonadati</taxon>
        <taxon>Bacteroidota</taxon>
        <taxon>Chitinophagia</taxon>
        <taxon>Chitinophagales</taxon>
        <taxon>Chitinophagaceae</taxon>
        <taxon>Chitinophaga</taxon>
    </lineage>
</organism>
<evidence type="ECO:0000313" key="2">
    <source>
        <dbReference type="Proteomes" id="UP000199310"/>
    </source>
</evidence>
<sequence length="58" mass="6647">MKNQAQKYSRHDKFVFGFGKMVYAKRKIIVRNTTNSKAAVSIYDTAALLFTNEQLLCS</sequence>
<dbReference type="Proteomes" id="UP000199310">
    <property type="component" value="Unassembled WGS sequence"/>
</dbReference>
<evidence type="ECO:0000313" key="1">
    <source>
        <dbReference type="EMBL" id="SEW53513.1"/>
    </source>
</evidence>
<dbReference type="AlphaFoldDB" id="A0A1I0SCJ1"/>
<dbReference type="EMBL" id="FOJG01000002">
    <property type="protein sequence ID" value="SEW53513.1"/>
    <property type="molecule type" value="Genomic_DNA"/>
</dbReference>
<protein>
    <submittedName>
        <fullName evidence="1">Uncharacterized protein</fullName>
    </submittedName>
</protein>
<keyword evidence="2" id="KW-1185">Reference proteome</keyword>